<reference evidence="6 7" key="1">
    <citation type="submission" date="2019-11" db="EMBL/GenBank/DDBJ databases">
        <title>Draft genome sequences of five Paenibacillus species of dairy origin.</title>
        <authorList>
            <person name="Olajide A.M."/>
            <person name="Chen S."/>
            <person name="Lapointe G."/>
        </authorList>
    </citation>
    <scope>NUCLEOTIDE SEQUENCE [LARGE SCALE GENOMIC DNA]</scope>
    <source>
        <strain evidence="6 7">12CR55</strain>
    </source>
</reference>
<evidence type="ECO:0000259" key="5">
    <source>
        <dbReference type="PROSITE" id="PS51379"/>
    </source>
</evidence>
<dbReference type="AlphaFoldDB" id="A0A7X2Z492"/>
<evidence type="ECO:0000256" key="2">
    <source>
        <dbReference type="ARBA" id="ARBA00022723"/>
    </source>
</evidence>
<dbReference type="InterPro" id="IPR050572">
    <property type="entry name" value="Fe-S_Ferredoxin"/>
</dbReference>
<accession>A0A7X2Z492</accession>
<keyword evidence="4" id="KW-0411">Iron-sulfur</keyword>
<evidence type="ECO:0000313" key="6">
    <source>
        <dbReference type="EMBL" id="MUG47242.1"/>
    </source>
</evidence>
<organism evidence="6 7">
    <name type="scientific">Paenibacillus woosongensis</name>
    <dbReference type="NCBI Taxonomy" id="307580"/>
    <lineage>
        <taxon>Bacteria</taxon>
        <taxon>Bacillati</taxon>
        <taxon>Bacillota</taxon>
        <taxon>Bacilli</taxon>
        <taxon>Bacillales</taxon>
        <taxon>Paenibacillaceae</taxon>
        <taxon>Paenibacillus</taxon>
    </lineage>
</organism>
<dbReference type="GO" id="GO:0051539">
    <property type="term" value="F:4 iron, 4 sulfur cluster binding"/>
    <property type="evidence" value="ECO:0007669"/>
    <property type="project" value="UniProtKB-KW"/>
</dbReference>
<dbReference type="PROSITE" id="PS00198">
    <property type="entry name" value="4FE4S_FER_1"/>
    <property type="match status" value="2"/>
</dbReference>
<dbReference type="EMBL" id="WNZW01000011">
    <property type="protein sequence ID" value="MUG47242.1"/>
    <property type="molecule type" value="Genomic_DNA"/>
</dbReference>
<evidence type="ECO:0000256" key="3">
    <source>
        <dbReference type="ARBA" id="ARBA00023004"/>
    </source>
</evidence>
<proteinExistence type="predicted"/>
<feature type="domain" description="4Fe-4S ferredoxin-type" evidence="5">
    <location>
        <begin position="1"/>
        <end position="30"/>
    </location>
</feature>
<comment type="caution">
    <text evidence="6">The sequence shown here is derived from an EMBL/GenBank/DDBJ whole genome shotgun (WGS) entry which is preliminary data.</text>
</comment>
<dbReference type="OrthoDB" id="9804603at2"/>
<dbReference type="InterPro" id="IPR017896">
    <property type="entry name" value="4Fe4S_Fe-S-bd"/>
</dbReference>
<dbReference type="InterPro" id="IPR017900">
    <property type="entry name" value="4Fe4S_Fe_S_CS"/>
</dbReference>
<dbReference type="RefSeq" id="WP_155612622.1">
    <property type="nucleotide sequence ID" value="NZ_WNZW01000011.1"/>
</dbReference>
<protein>
    <submittedName>
        <fullName evidence="6">4Fe-4S dicluster domain-containing protein</fullName>
    </submittedName>
</protein>
<sequence length="110" mass="12173">MIELISESRCVKCNLCVSVCPTDVFDLGADGTPVIARQDDCQTCFMCELYCPADAMYVSPFAEGREKVREAALEERGLLGGYREKVGWGPGRKPVSSHEYMHQLAVRAIP</sequence>
<dbReference type="PROSITE" id="PS51379">
    <property type="entry name" value="4FE4S_FER_2"/>
    <property type="match status" value="2"/>
</dbReference>
<evidence type="ECO:0000313" key="7">
    <source>
        <dbReference type="Proteomes" id="UP000447876"/>
    </source>
</evidence>
<dbReference type="SUPFAM" id="SSF54862">
    <property type="entry name" value="4Fe-4S ferredoxins"/>
    <property type="match status" value="1"/>
</dbReference>
<name>A0A7X2Z492_9BACL</name>
<dbReference type="Proteomes" id="UP000447876">
    <property type="component" value="Unassembled WGS sequence"/>
</dbReference>
<dbReference type="Gene3D" id="3.30.70.20">
    <property type="match status" value="1"/>
</dbReference>
<feature type="domain" description="4Fe-4S ferredoxin-type" evidence="5">
    <location>
        <begin position="31"/>
        <end position="61"/>
    </location>
</feature>
<dbReference type="GO" id="GO:0046872">
    <property type="term" value="F:metal ion binding"/>
    <property type="evidence" value="ECO:0007669"/>
    <property type="project" value="UniProtKB-KW"/>
</dbReference>
<evidence type="ECO:0000256" key="4">
    <source>
        <dbReference type="ARBA" id="ARBA00023014"/>
    </source>
</evidence>
<evidence type="ECO:0000256" key="1">
    <source>
        <dbReference type="ARBA" id="ARBA00022485"/>
    </source>
</evidence>
<gene>
    <name evidence="6" type="ORF">GNP95_20030</name>
</gene>
<dbReference type="PANTHER" id="PTHR43687">
    <property type="entry name" value="ADENYLYLSULFATE REDUCTASE, BETA SUBUNIT"/>
    <property type="match status" value="1"/>
</dbReference>
<keyword evidence="1" id="KW-0004">4Fe-4S</keyword>
<keyword evidence="2" id="KW-0479">Metal-binding</keyword>
<dbReference type="PANTHER" id="PTHR43687:SF4">
    <property type="entry name" value="BLR5484 PROTEIN"/>
    <property type="match status" value="1"/>
</dbReference>
<keyword evidence="3" id="KW-0408">Iron</keyword>
<dbReference type="Pfam" id="PF13187">
    <property type="entry name" value="Fer4_9"/>
    <property type="match status" value="1"/>
</dbReference>